<dbReference type="Proteomes" id="UP001594351">
    <property type="component" value="Unassembled WGS sequence"/>
</dbReference>
<organism evidence="2 3">
    <name type="scientific">candidate division CSSED10-310 bacterium</name>
    <dbReference type="NCBI Taxonomy" id="2855610"/>
    <lineage>
        <taxon>Bacteria</taxon>
        <taxon>Bacteria division CSSED10-310</taxon>
    </lineage>
</organism>
<evidence type="ECO:0000313" key="3">
    <source>
        <dbReference type="Proteomes" id="UP001594351"/>
    </source>
</evidence>
<keyword evidence="3" id="KW-1185">Reference proteome</keyword>
<gene>
    <name evidence="2" type="ORF">ACFL27_01195</name>
</gene>
<sequence length="275" mass="32205">MIGGNRLPRYYRVFMSRKSSLKIILFVGGCFFFVAGLIQFSSTPQKKYRRIIAEAETLLVTGHYRDSDQKFRSAMILNPGHPALRIRVTKLGEIVASESASERIEAIFEFGNELIRQNKFRLAALFFSSLARREPRLFLRIERVMGMIKWRMGPFKKSDFELAQFDYDQFKNFYAALFRDIPAPKVITHKCETEGTPPSLNIDILLDRVYPEDRLRIVWAEDDQVLQASKLRFAHFRENVLISSRLFSPPQKIECKLIYKHILLLKQTCYHEEKL</sequence>
<keyword evidence="1" id="KW-0812">Transmembrane</keyword>
<evidence type="ECO:0000256" key="1">
    <source>
        <dbReference type="SAM" id="Phobius"/>
    </source>
</evidence>
<reference evidence="2 3" key="1">
    <citation type="submission" date="2024-09" db="EMBL/GenBank/DDBJ databases">
        <title>Laminarin stimulates single cell rates of sulfate reduction while oxygen inhibits transcriptomic activity in coastal marine sediment.</title>
        <authorList>
            <person name="Lindsay M."/>
            <person name="Orcutt B."/>
            <person name="Emerson D."/>
            <person name="Stepanauskas R."/>
            <person name="D'Angelo T."/>
        </authorList>
    </citation>
    <scope>NUCLEOTIDE SEQUENCE [LARGE SCALE GENOMIC DNA]</scope>
    <source>
        <strain evidence="2">SAG AM-311-K15</strain>
    </source>
</reference>
<protein>
    <recommendedName>
        <fullName evidence="4">Tetratricopeptide repeat protein</fullName>
    </recommendedName>
</protein>
<evidence type="ECO:0008006" key="4">
    <source>
        <dbReference type="Google" id="ProtNLM"/>
    </source>
</evidence>
<feature type="transmembrane region" description="Helical" evidence="1">
    <location>
        <begin position="21"/>
        <end position="40"/>
    </location>
</feature>
<dbReference type="EMBL" id="JBHPBY010000007">
    <property type="protein sequence ID" value="MFC1848797.1"/>
    <property type="molecule type" value="Genomic_DNA"/>
</dbReference>
<keyword evidence="1" id="KW-0472">Membrane</keyword>
<comment type="caution">
    <text evidence="2">The sequence shown here is derived from an EMBL/GenBank/DDBJ whole genome shotgun (WGS) entry which is preliminary data.</text>
</comment>
<evidence type="ECO:0000313" key="2">
    <source>
        <dbReference type="EMBL" id="MFC1848797.1"/>
    </source>
</evidence>
<proteinExistence type="predicted"/>
<keyword evidence="1" id="KW-1133">Transmembrane helix</keyword>
<name>A0ABV6YRI4_UNCC1</name>
<accession>A0ABV6YRI4</accession>